<feature type="transmembrane region" description="Helical" evidence="6">
    <location>
        <begin position="90"/>
        <end position="112"/>
    </location>
</feature>
<dbReference type="EMBL" id="CAJNNV010027647">
    <property type="protein sequence ID" value="CAE8621098.1"/>
    <property type="molecule type" value="Genomic_DNA"/>
</dbReference>
<dbReference type="InterPro" id="IPR004841">
    <property type="entry name" value="AA-permease/SLC12A_dom"/>
</dbReference>
<dbReference type="GO" id="GO:0015377">
    <property type="term" value="F:chloride:monoatomic cation symporter activity"/>
    <property type="evidence" value="ECO:0007669"/>
    <property type="project" value="InterPro"/>
</dbReference>
<keyword evidence="4 6" id="KW-0472">Membrane</keyword>
<dbReference type="GO" id="GO:0016020">
    <property type="term" value="C:membrane"/>
    <property type="evidence" value="ECO:0007669"/>
    <property type="project" value="UniProtKB-SubCell"/>
</dbReference>
<feature type="transmembrane region" description="Helical" evidence="6">
    <location>
        <begin position="517"/>
        <end position="550"/>
    </location>
</feature>
<accession>A0A813G7P1</accession>
<feature type="transmembrane region" description="Helical" evidence="6">
    <location>
        <begin position="323"/>
        <end position="346"/>
    </location>
</feature>
<gene>
    <name evidence="9" type="ORF">PGLA1383_LOCUS38627</name>
</gene>
<evidence type="ECO:0000313" key="10">
    <source>
        <dbReference type="Proteomes" id="UP000654075"/>
    </source>
</evidence>
<evidence type="ECO:0000259" key="8">
    <source>
        <dbReference type="Pfam" id="PF03522"/>
    </source>
</evidence>
<dbReference type="Gene3D" id="1.20.1740.10">
    <property type="entry name" value="Amino acid/polyamine transporter I"/>
    <property type="match status" value="1"/>
</dbReference>
<dbReference type="PANTHER" id="PTHR11827:SF72">
    <property type="entry name" value="GH08340P"/>
    <property type="match status" value="1"/>
</dbReference>
<organism evidence="9 10">
    <name type="scientific">Polarella glacialis</name>
    <name type="common">Dinoflagellate</name>
    <dbReference type="NCBI Taxonomy" id="89957"/>
    <lineage>
        <taxon>Eukaryota</taxon>
        <taxon>Sar</taxon>
        <taxon>Alveolata</taxon>
        <taxon>Dinophyceae</taxon>
        <taxon>Suessiales</taxon>
        <taxon>Suessiaceae</taxon>
        <taxon>Polarella</taxon>
    </lineage>
</organism>
<dbReference type="PANTHER" id="PTHR11827">
    <property type="entry name" value="SOLUTE CARRIER FAMILY 12, CATION COTRANSPORTERS"/>
    <property type="match status" value="1"/>
</dbReference>
<feature type="region of interest" description="Disordered" evidence="5">
    <location>
        <begin position="928"/>
        <end position="1064"/>
    </location>
</feature>
<dbReference type="Pfam" id="PF03522">
    <property type="entry name" value="SLC12"/>
    <property type="match status" value="2"/>
</dbReference>
<feature type="compositionally biased region" description="Basic residues" evidence="5">
    <location>
        <begin position="1049"/>
        <end position="1062"/>
    </location>
</feature>
<evidence type="ECO:0000259" key="7">
    <source>
        <dbReference type="Pfam" id="PF00324"/>
    </source>
</evidence>
<evidence type="ECO:0000313" key="9">
    <source>
        <dbReference type="EMBL" id="CAE8621098.1"/>
    </source>
</evidence>
<proteinExistence type="predicted"/>
<dbReference type="InterPro" id="IPR004842">
    <property type="entry name" value="SLC12A_fam"/>
</dbReference>
<feature type="transmembrane region" description="Helical" evidence="6">
    <location>
        <begin position="234"/>
        <end position="252"/>
    </location>
</feature>
<evidence type="ECO:0000256" key="2">
    <source>
        <dbReference type="ARBA" id="ARBA00022692"/>
    </source>
</evidence>
<dbReference type="Pfam" id="PF00324">
    <property type="entry name" value="AA_permease"/>
    <property type="match status" value="1"/>
</dbReference>
<dbReference type="OMA" id="AIEILLX"/>
<feature type="compositionally biased region" description="Low complexity" evidence="5">
    <location>
        <begin position="357"/>
        <end position="369"/>
    </location>
</feature>
<comment type="subcellular location">
    <subcellularLocation>
        <location evidence="1">Membrane</location>
        <topology evidence="1">Multi-pass membrane protein</topology>
    </subcellularLocation>
</comment>
<evidence type="ECO:0000256" key="6">
    <source>
        <dbReference type="SAM" id="Phobius"/>
    </source>
</evidence>
<evidence type="ECO:0000256" key="1">
    <source>
        <dbReference type="ARBA" id="ARBA00004141"/>
    </source>
</evidence>
<dbReference type="AlphaFoldDB" id="A0A813G7P1"/>
<feature type="domain" description="Amino acid permease/ SLC12A" evidence="7">
    <location>
        <begin position="102"/>
        <end position="594"/>
    </location>
</feature>
<sequence>MPVARAVNYVRNAAPGAVFGAPDNPLAGIPEDEDLFILEQKAADLAASVRGGKKQTGTLVQKILEDESGKKGRGHQDSDKKKKHVIKKKGSFMGVFIPTCENMWGVLIFLRFHYVVGQAGVGRALLAAVLSFSAAFCTTSSMCAVVSSGGYVSKGGPYYMISRALGPAVGVTIGLVKWFALTLLSVLEVLGAVEVLIVAAPSLEFAFNKQAFGSVFMFALAACVGAGSNFVGKLGAFFVVIIFLTLSMYYGGLATAPITDAAIASPYVTGLSWETLQYNWGPNYQEGVHFGTILGVFFPCFTGILSGANRADTLRDPPKNIKIGTFGAIIFSFFMYTSFFVLWGMVAEWPYLQGSTEESGDSGASSDHGGSAGSGHRRLSGGAAGSNMISEIVFNPFPHAAEVGIIICSISQALQCLIVAPRLLQSIAKDDILKVLSPLAPLSNRGEPLRALLCTYFFAAALVMIGDVNAVAPLLTMCFLVAYTFMNFSCCLLVWLRSSSFRPPGIHHQRWRLYYIIVGFSGFCICISIMFMVEWVWAIIALTLSFMLYLRINWKTTERQWGSALDGVRFQLAFNSLMQLEDSQKHVVNWRPQILVVYKLKLEEELNGLSNHAILTFCSQLRKGKGFCIVACILEAEHQDEESLRKAAIEKSVVKSLMKSEGIQGFAEVVVSPSWAEGTSYIIQLAGIGGISPNTVMLTWPSNWQTQPLKAKNFAAVLHMALVSKKAILAVKGVHNLPIVPVYGTIDIWWMVHDGGFLILLAWILQQHRVWRQCHVRIFTVADSVSQEGAKNAARLLKVALQQRRFFDVEVEVILTDGGVLEPYTYDSSLRLEQRHILLEQLGHHRNQDLPMQLEELFENEEDHHSKVPSEPGGLGRSESSHSHHNVHRSEPDSATTTHKKIRKEEEEDWEASIHVFDLREYNVDEPVPFEREDSVEDDDEVFCRSENSKETAQNGDPDPDKEPTLQESPKQTQQGLLRSLPELGPKEDSVAEQRQISPKQPPQDEGNASLSTSASEEIKEKSRKKTLSGARSWSAGALQEGAATWHSEHHHHHHDPHHHNGFPKQDLAACSKLNEIIYNRSRRAQLVVTNMPDLWSTDESQVDQFLKYCDTLTNGLEQVLFVHSSGEEIFDFSV</sequence>
<dbReference type="Proteomes" id="UP000654075">
    <property type="component" value="Unassembled WGS sequence"/>
</dbReference>
<evidence type="ECO:0000256" key="3">
    <source>
        <dbReference type="ARBA" id="ARBA00022989"/>
    </source>
</evidence>
<reference evidence="9" key="1">
    <citation type="submission" date="2021-02" db="EMBL/GenBank/DDBJ databases">
        <authorList>
            <person name="Dougan E. K."/>
            <person name="Rhodes N."/>
            <person name="Thang M."/>
            <person name="Chan C."/>
        </authorList>
    </citation>
    <scope>NUCLEOTIDE SEQUENCE</scope>
</reference>
<evidence type="ECO:0000256" key="4">
    <source>
        <dbReference type="ARBA" id="ARBA00023136"/>
    </source>
</evidence>
<evidence type="ECO:0000256" key="5">
    <source>
        <dbReference type="SAM" id="MobiDB-lite"/>
    </source>
</evidence>
<feature type="transmembrane region" description="Helical" evidence="6">
    <location>
        <begin position="207"/>
        <end position="227"/>
    </location>
</feature>
<feature type="region of interest" description="Disordered" evidence="5">
    <location>
        <begin position="861"/>
        <end position="910"/>
    </location>
</feature>
<dbReference type="OrthoDB" id="431260at2759"/>
<feature type="region of interest" description="Disordered" evidence="5">
    <location>
        <begin position="357"/>
        <end position="379"/>
    </location>
</feature>
<name>A0A813G7P1_POLGL</name>
<feature type="compositionally biased region" description="Polar residues" evidence="5">
    <location>
        <begin position="966"/>
        <end position="977"/>
    </location>
</feature>
<feature type="compositionally biased region" description="Polar residues" evidence="5">
    <location>
        <begin position="1007"/>
        <end position="1016"/>
    </location>
</feature>
<keyword evidence="10" id="KW-1185">Reference proteome</keyword>
<feature type="transmembrane region" description="Helical" evidence="6">
    <location>
        <begin position="472"/>
        <end position="496"/>
    </location>
</feature>
<feature type="transmembrane region" description="Helical" evidence="6">
    <location>
        <begin position="288"/>
        <end position="311"/>
    </location>
</feature>
<comment type="caution">
    <text evidence="9">The sequence shown here is derived from an EMBL/GenBank/DDBJ whole genome shotgun (WGS) entry which is preliminary data.</text>
</comment>
<keyword evidence="2 6" id="KW-0812">Transmembrane</keyword>
<protein>
    <recommendedName>
        <fullName evidence="11">Solute carrier family 12 member 2</fullName>
    </recommendedName>
</protein>
<dbReference type="InterPro" id="IPR018491">
    <property type="entry name" value="SLC12_C"/>
</dbReference>
<evidence type="ECO:0008006" key="11">
    <source>
        <dbReference type="Google" id="ProtNLM"/>
    </source>
</evidence>
<feature type="domain" description="SLC12A transporter C-terminal" evidence="8">
    <location>
        <begin position="613"/>
        <end position="730"/>
    </location>
</feature>
<feature type="domain" description="SLC12A transporter C-terminal" evidence="8">
    <location>
        <begin position="744"/>
        <end position="797"/>
    </location>
</feature>
<feature type="transmembrane region" description="Helical" evidence="6">
    <location>
        <begin position="124"/>
        <end position="152"/>
    </location>
</feature>
<keyword evidence="3 6" id="KW-1133">Transmembrane helix</keyword>